<dbReference type="Pfam" id="PF01019">
    <property type="entry name" value="G_glu_transpept"/>
    <property type="match status" value="1"/>
</dbReference>
<dbReference type="InterPro" id="IPR051792">
    <property type="entry name" value="GGT_bact"/>
</dbReference>
<proteinExistence type="inferred from homology"/>
<evidence type="ECO:0000256" key="4">
    <source>
        <dbReference type="ARBA" id="ARBA00023145"/>
    </source>
</evidence>
<evidence type="ECO:0000313" key="5">
    <source>
        <dbReference type="EMBL" id="ASV68215.1"/>
    </source>
</evidence>
<dbReference type="PRINTS" id="PR01210">
    <property type="entry name" value="GGTRANSPTASE"/>
</dbReference>
<protein>
    <recommendedName>
        <fullName evidence="7">Gamma-glutamyltransferase</fullName>
    </recommendedName>
</protein>
<dbReference type="Gene3D" id="3.60.20.40">
    <property type="match status" value="1"/>
</dbReference>
<dbReference type="GO" id="GO:0016740">
    <property type="term" value="F:transferase activity"/>
    <property type="evidence" value="ECO:0007669"/>
    <property type="project" value="UniProtKB-KW"/>
</dbReference>
<accession>A0A248TJ77</accession>
<keyword evidence="3" id="KW-0378">Hydrolase</keyword>
<dbReference type="SUPFAM" id="SSF56235">
    <property type="entry name" value="N-terminal nucleophile aminohydrolases (Ntn hydrolases)"/>
    <property type="match status" value="1"/>
</dbReference>
<name>A0A248TJ77_9BACI</name>
<dbReference type="KEGG" id="bko:CKF48_13305"/>
<dbReference type="AlphaFoldDB" id="A0A248TJ77"/>
<dbReference type="InterPro" id="IPR043138">
    <property type="entry name" value="GGT_lsub"/>
</dbReference>
<evidence type="ECO:0008006" key="7">
    <source>
        <dbReference type="Google" id="ProtNLM"/>
    </source>
</evidence>
<dbReference type="PANTHER" id="PTHR43199">
    <property type="entry name" value="GLUTATHIONE HYDROLASE"/>
    <property type="match status" value="1"/>
</dbReference>
<keyword evidence="6" id="KW-1185">Reference proteome</keyword>
<dbReference type="GO" id="GO:0016787">
    <property type="term" value="F:hydrolase activity"/>
    <property type="evidence" value="ECO:0007669"/>
    <property type="project" value="UniProtKB-KW"/>
</dbReference>
<dbReference type="OrthoDB" id="9781342at2"/>
<dbReference type="Gene3D" id="1.10.246.130">
    <property type="match status" value="1"/>
</dbReference>
<dbReference type="PANTHER" id="PTHR43199:SF1">
    <property type="entry name" value="GLUTATHIONE HYDROLASE PROENZYME"/>
    <property type="match status" value="1"/>
</dbReference>
<reference evidence="5 6" key="1">
    <citation type="submission" date="2017-08" db="EMBL/GenBank/DDBJ databases">
        <title>Complete Genome Sequence of Bacillus kochii Oregon-R-modENCODE STRAIN BDGP4, isolated from Drosophila melanogaster gut.</title>
        <authorList>
            <person name="Wan K.H."/>
            <person name="Yu C."/>
            <person name="Park S."/>
            <person name="Hammonds A.S."/>
            <person name="Booth B.W."/>
            <person name="Celniker S.E."/>
        </authorList>
    </citation>
    <scope>NUCLEOTIDE SEQUENCE [LARGE SCALE GENOMIC DNA]</scope>
    <source>
        <strain evidence="5 6">BDGP4</strain>
    </source>
</reference>
<dbReference type="Proteomes" id="UP000215137">
    <property type="component" value="Chromosome"/>
</dbReference>
<gene>
    <name evidence="5" type="ORF">CKF48_13305</name>
</gene>
<organism evidence="5 6">
    <name type="scientific">Cytobacillus kochii</name>
    <dbReference type="NCBI Taxonomy" id="859143"/>
    <lineage>
        <taxon>Bacteria</taxon>
        <taxon>Bacillati</taxon>
        <taxon>Bacillota</taxon>
        <taxon>Bacilli</taxon>
        <taxon>Bacillales</taxon>
        <taxon>Bacillaceae</taxon>
        <taxon>Cytobacillus</taxon>
    </lineage>
</organism>
<dbReference type="EMBL" id="CP022983">
    <property type="protein sequence ID" value="ASV68215.1"/>
    <property type="molecule type" value="Genomic_DNA"/>
</dbReference>
<sequence length="539" mass="59766">MKKKLILLGLLVVILIVIVLLRVFDGKGEEEVSLPMIGTESGEYGVSASHPLAVKVGMEVLNEGGNAVDAAVAVSYALAVVEPYGSGLGGGGETLVYQEGAKPFVQQYREMAPLSSEEVESDSGIPGFVKGMEDIHEAEGSMSFKKIMDKVIPLAADGFEVDEDLSYRFKVALKNRIDEDEDSPFIIDGEPIEPGDRLVQPALAQTLKNIRDGGAAAFYRGEMAESFAEQHDSFDRSDFSKYTSQKMKAVQGEFMGYDVFSSAPPYSGLTVIQSLQMAEKVLEEQEWEDEPSFVASFGEISKIAYEQRLSQIGDMDYTDLDLEKSMSKEFTDELVEEHKDIFKSARLNDSEAERKDYGHTTHFVVVDDNGMMVSTTNSLGNFFGTGEYMEEGFFLNNALTNYSENEKSPNVFEPGKRPRSFISPTILANDKEVIGIGSPGGRRIPAVVTESILYHLVYGYSLQQAVERPRFYLEDDKIEIEPGFKRETYNELQSKGYKVKINDNATYFGSVNALSLQLNDRTLDGAADPRRIGEWKKAE</sequence>
<dbReference type="RefSeq" id="WP_095371785.1">
    <property type="nucleotide sequence ID" value="NZ_CP022983.1"/>
</dbReference>
<evidence type="ECO:0000256" key="3">
    <source>
        <dbReference type="ARBA" id="ARBA00022801"/>
    </source>
</evidence>
<dbReference type="InterPro" id="IPR029055">
    <property type="entry name" value="Ntn_hydrolases_N"/>
</dbReference>
<evidence type="ECO:0000256" key="1">
    <source>
        <dbReference type="ARBA" id="ARBA00009381"/>
    </source>
</evidence>
<evidence type="ECO:0000313" key="6">
    <source>
        <dbReference type="Proteomes" id="UP000215137"/>
    </source>
</evidence>
<evidence type="ECO:0000256" key="2">
    <source>
        <dbReference type="ARBA" id="ARBA00022679"/>
    </source>
</evidence>
<keyword evidence="2" id="KW-0808">Transferase</keyword>
<keyword evidence="4" id="KW-0865">Zymogen</keyword>
<dbReference type="InterPro" id="IPR043137">
    <property type="entry name" value="GGT_ssub_C"/>
</dbReference>
<comment type="similarity">
    <text evidence="1">Belongs to the gamma-glutamyltransferase family.</text>
</comment>